<evidence type="ECO:0008006" key="3">
    <source>
        <dbReference type="Google" id="ProtNLM"/>
    </source>
</evidence>
<evidence type="ECO:0000313" key="2">
    <source>
        <dbReference type="Proteomes" id="UP000679179"/>
    </source>
</evidence>
<dbReference type="Proteomes" id="UP000679179">
    <property type="component" value="Unassembled WGS sequence"/>
</dbReference>
<proteinExistence type="predicted"/>
<comment type="caution">
    <text evidence="1">The sequence shown here is derived from an EMBL/GenBank/DDBJ whole genome shotgun (WGS) entry which is preliminary data.</text>
</comment>
<reference evidence="1" key="1">
    <citation type="submission" date="2021-03" db="EMBL/GenBank/DDBJ databases">
        <title>Taxonomic study of Clostridium polyendosporum from meadow-gley soil under rice.</title>
        <authorList>
            <person name="Kobayashi H."/>
            <person name="Tanizawa Y."/>
            <person name="Yagura M."/>
        </authorList>
    </citation>
    <scope>NUCLEOTIDE SEQUENCE</scope>
    <source>
        <strain evidence="1">JCM 30710</strain>
    </source>
</reference>
<dbReference type="AlphaFoldDB" id="A0A919S1A2"/>
<sequence length="126" mass="14715">MKNTIISLLIFLILFGFIFRSHNTLLTICGSISEKCETLEDLIKDDNWNKSYELAVELKDQIEESFEYISVYMNHQDLDILTNEILRLSQYTKYKNKSEALASIHVIKYSNKSIQSLQTPTIQNIF</sequence>
<organism evidence="1 2">
    <name type="scientific">Clostridium polyendosporum</name>
    <dbReference type="NCBI Taxonomy" id="69208"/>
    <lineage>
        <taxon>Bacteria</taxon>
        <taxon>Bacillati</taxon>
        <taxon>Bacillota</taxon>
        <taxon>Clostridia</taxon>
        <taxon>Eubacteriales</taxon>
        <taxon>Clostridiaceae</taxon>
        <taxon>Clostridium</taxon>
    </lineage>
</organism>
<accession>A0A919S1A2</accession>
<dbReference type="InterPro" id="IPR025373">
    <property type="entry name" value="DUF4363"/>
</dbReference>
<dbReference type="Pfam" id="PF14276">
    <property type="entry name" value="DUF4363"/>
    <property type="match status" value="1"/>
</dbReference>
<evidence type="ECO:0000313" key="1">
    <source>
        <dbReference type="EMBL" id="GIM29428.1"/>
    </source>
</evidence>
<gene>
    <name evidence="1" type="ORF">CPJCM30710_20940</name>
</gene>
<keyword evidence="2" id="KW-1185">Reference proteome</keyword>
<name>A0A919S1A2_9CLOT</name>
<dbReference type="EMBL" id="BOPZ01000017">
    <property type="protein sequence ID" value="GIM29428.1"/>
    <property type="molecule type" value="Genomic_DNA"/>
</dbReference>
<dbReference type="RefSeq" id="WP_212904128.1">
    <property type="nucleotide sequence ID" value="NZ_BOPZ01000017.1"/>
</dbReference>
<protein>
    <recommendedName>
        <fullName evidence="3">DUF4363 family protein</fullName>
    </recommendedName>
</protein>